<dbReference type="OrthoDB" id="202076at2157"/>
<keyword evidence="4 6" id="KW-1133">Transmembrane helix</keyword>
<feature type="transmembrane region" description="Helical" evidence="6">
    <location>
        <begin position="92"/>
        <end position="111"/>
    </location>
</feature>
<dbReference type="InterPro" id="IPR050833">
    <property type="entry name" value="Poly_Biosynth_Transport"/>
</dbReference>
<dbReference type="Pfam" id="PF01943">
    <property type="entry name" value="Polysacc_synt"/>
    <property type="match status" value="1"/>
</dbReference>
<feature type="transmembrane region" description="Helical" evidence="6">
    <location>
        <begin position="382"/>
        <end position="405"/>
    </location>
</feature>
<feature type="transmembrane region" description="Helical" evidence="6">
    <location>
        <begin position="425"/>
        <end position="448"/>
    </location>
</feature>
<dbReference type="CDD" id="cd13128">
    <property type="entry name" value="MATE_Wzx_like"/>
    <property type="match status" value="1"/>
</dbReference>
<keyword evidence="8" id="KW-1185">Reference proteome</keyword>
<keyword evidence="3 6" id="KW-0812">Transmembrane</keyword>
<feature type="transmembrane region" description="Helical" evidence="6">
    <location>
        <begin position="43"/>
        <end position="71"/>
    </location>
</feature>
<keyword evidence="7" id="KW-0614">Plasmid</keyword>
<evidence type="ECO:0000256" key="3">
    <source>
        <dbReference type="ARBA" id="ARBA00022692"/>
    </source>
</evidence>
<feature type="transmembrane region" description="Helical" evidence="6">
    <location>
        <begin position="336"/>
        <end position="361"/>
    </location>
</feature>
<evidence type="ECO:0000313" key="7">
    <source>
        <dbReference type="EMBL" id="QFU85023.1"/>
    </source>
</evidence>
<dbReference type="RefSeq" id="WP_152944582.1">
    <property type="nucleotide sequence ID" value="NZ_CP045491.1"/>
</dbReference>
<evidence type="ECO:0000256" key="1">
    <source>
        <dbReference type="ARBA" id="ARBA00004651"/>
    </source>
</evidence>
<sequence length="489" mass="51804">MSVTEKIVHGVKVTFVSRAVNMTANGLLIYLLSSVLLDPNGYGLLFLTISIIGVVQLFGDLGLAGSAARYIAEFKESDPSQVPHVLSIALRYRLLLITGTVLAVVLTRDIVVTVLDEPGLELLLLAGAGLLAFRSLLTFSSLTFQGFNALKLSAVINIVNNLGRLALVVGFVTLGWGVVGALLGYVVGAAVAAVLGLGLLYVRYYRSYNIADAPEPGLRRRILEYSIPLTVSRSAGAISAQIDIILIGFFMNPVAVGFYTLGKQISEFVLAPAQSIGFAISPTFGEDKANSKLDRAARLYESTVQYVLLLYVPMTIGVFATAEPMILLVFGQEYAGAVPVIQVLSLFILVQSLTLVTTDVLDFLGRARMRAIAKGVSAVANLGLNILLIPVYGVVGAAVATVVTYSVYTMANLYIVHSELDLRVAYLGGVAIRTTAISSVMGLSVMMLAPHIAGIVSLASVILLGAAIWAILATASGLFDPKETFALLT</sequence>
<dbReference type="GeneID" id="42303569"/>
<evidence type="ECO:0000313" key="8">
    <source>
        <dbReference type="Proteomes" id="UP000326170"/>
    </source>
</evidence>
<evidence type="ECO:0000256" key="4">
    <source>
        <dbReference type="ARBA" id="ARBA00022989"/>
    </source>
</evidence>
<evidence type="ECO:0000256" key="6">
    <source>
        <dbReference type="SAM" id="Phobius"/>
    </source>
</evidence>
<dbReference type="PANTHER" id="PTHR30250">
    <property type="entry name" value="PST FAMILY PREDICTED COLANIC ACID TRANSPORTER"/>
    <property type="match status" value="1"/>
</dbReference>
<keyword evidence="2" id="KW-1003">Cell membrane</keyword>
<feature type="transmembrane region" description="Helical" evidence="6">
    <location>
        <begin position="123"/>
        <end position="142"/>
    </location>
</feature>
<dbReference type="Proteomes" id="UP000326170">
    <property type="component" value="Plasmid unnamed3"/>
</dbReference>
<name>A0A5P9PA64_9EURY</name>
<geneLocation type="plasmid" evidence="7 8">
    <name>unnamed3</name>
</geneLocation>
<dbReference type="AlphaFoldDB" id="A0A5P9PA64"/>
<keyword evidence="5 6" id="KW-0472">Membrane</keyword>
<protein>
    <submittedName>
        <fullName evidence="7">Oligosaccharide flippase family protein</fullName>
    </submittedName>
</protein>
<dbReference type="KEGG" id="nas:GCU68_21130"/>
<feature type="transmembrane region" description="Helical" evidence="6">
    <location>
        <begin position="182"/>
        <end position="202"/>
    </location>
</feature>
<organism evidence="7 8">
    <name type="scientific">Natronorubrum aibiense</name>
    <dbReference type="NCBI Taxonomy" id="348826"/>
    <lineage>
        <taxon>Archaea</taxon>
        <taxon>Methanobacteriati</taxon>
        <taxon>Methanobacteriota</taxon>
        <taxon>Stenosarchaea group</taxon>
        <taxon>Halobacteria</taxon>
        <taxon>Halobacteriales</taxon>
        <taxon>Natrialbaceae</taxon>
        <taxon>Natronorubrum</taxon>
    </lineage>
</organism>
<dbReference type="InterPro" id="IPR002797">
    <property type="entry name" value="Polysacc_synth"/>
</dbReference>
<feature type="transmembrane region" description="Helical" evidence="6">
    <location>
        <begin position="455"/>
        <end position="479"/>
    </location>
</feature>
<comment type="subcellular location">
    <subcellularLocation>
        <location evidence="1">Cell membrane</location>
        <topology evidence="1">Multi-pass membrane protein</topology>
    </subcellularLocation>
</comment>
<dbReference type="PANTHER" id="PTHR30250:SF11">
    <property type="entry name" value="O-ANTIGEN TRANSPORTER-RELATED"/>
    <property type="match status" value="1"/>
</dbReference>
<feature type="transmembrane region" description="Helical" evidence="6">
    <location>
        <begin position="154"/>
        <end position="176"/>
    </location>
</feature>
<feature type="transmembrane region" description="Helical" evidence="6">
    <location>
        <begin position="20"/>
        <end position="37"/>
    </location>
</feature>
<evidence type="ECO:0000256" key="2">
    <source>
        <dbReference type="ARBA" id="ARBA00022475"/>
    </source>
</evidence>
<proteinExistence type="predicted"/>
<gene>
    <name evidence="7" type="ORF">GCU68_21130</name>
</gene>
<feature type="transmembrane region" description="Helical" evidence="6">
    <location>
        <begin position="306"/>
        <end position="330"/>
    </location>
</feature>
<evidence type="ECO:0000256" key="5">
    <source>
        <dbReference type="ARBA" id="ARBA00023136"/>
    </source>
</evidence>
<reference evidence="7 8" key="1">
    <citation type="journal article" date="2007" name="Int. J. Syst. Evol. Microbiol.">
        <title>Natronorubrum sulfidifaciens sp. nov., an extremely haloalkaliphilic archaeon isolated from Aiding salt lake in Xin-Jiang, China.</title>
        <authorList>
            <person name="Cui H.L."/>
            <person name="Tohty D."/>
            <person name="Liu H.C."/>
            <person name="Liu S.J."/>
            <person name="Oren A."/>
            <person name="Zhou P.J."/>
        </authorList>
    </citation>
    <scope>NUCLEOTIDE SEQUENCE [LARGE SCALE GENOMIC DNA]</scope>
    <source>
        <strain evidence="7 8">7-3</strain>
        <plasmid evidence="7">unnamed3</plasmid>
    </source>
</reference>
<dbReference type="GO" id="GO:0005886">
    <property type="term" value="C:plasma membrane"/>
    <property type="evidence" value="ECO:0007669"/>
    <property type="project" value="UniProtKB-SubCell"/>
</dbReference>
<accession>A0A5P9PA64</accession>
<dbReference type="EMBL" id="CP045491">
    <property type="protein sequence ID" value="QFU85023.1"/>
    <property type="molecule type" value="Genomic_DNA"/>
</dbReference>